<dbReference type="PANTHER" id="PTHR44757">
    <property type="entry name" value="DIGUANYLATE CYCLASE DGCP"/>
    <property type="match status" value="1"/>
</dbReference>
<dbReference type="Gene3D" id="3.30.450.20">
    <property type="entry name" value="PAS domain"/>
    <property type="match status" value="2"/>
</dbReference>
<evidence type="ECO:0000259" key="1">
    <source>
        <dbReference type="PROSITE" id="PS50112"/>
    </source>
</evidence>
<dbReference type="CDD" id="cd01949">
    <property type="entry name" value="GGDEF"/>
    <property type="match status" value="1"/>
</dbReference>
<feature type="domain" description="PAS" evidence="1">
    <location>
        <begin position="181"/>
        <end position="251"/>
    </location>
</feature>
<dbReference type="SMART" id="SM00091">
    <property type="entry name" value="PAS"/>
    <property type="match status" value="2"/>
</dbReference>
<dbReference type="InterPro" id="IPR029016">
    <property type="entry name" value="GAF-like_dom_sf"/>
</dbReference>
<dbReference type="SUPFAM" id="SSF55781">
    <property type="entry name" value="GAF domain-like"/>
    <property type="match status" value="1"/>
</dbReference>
<dbReference type="Pfam" id="PF01590">
    <property type="entry name" value="GAF"/>
    <property type="match status" value="1"/>
</dbReference>
<dbReference type="InterPro" id="IPR013767">
    <property type="entry name" value="PAS_fold"/>
</dbReference>
<evidence type="ECO:0000259" key="3">
    <source>
        <dbReference type="PROSITE" id="PS50887"/>
    </source>
</evidence>
<reference evidence="4 5" key="1">
    <citation type="submission" date="2014-10" db="EMBL/GenBank/DDBJ databases">
        <authorList>
            <person name="Seo M.-J."/>
            <person name="Seok Y.J."/>
            <person name="Cha I.-T."/>
        </authorList>
    </citation>
    <scope>NUCLEOTIDE SEQUENCE [LARGE SCALE GENOMIC DNA]</scope>
    <source>
        <strain evidence="4 5">NEU</strain>
    </source>
</reference>
<dbReference type="NCBIfam" id="TIGR00254">
    <property type="entry name" value="GGDEF"/>
    <property type="match status" value="1"/>
</dbReference>
<accession>A0A1S2N6X4</accession>
<dbReference type="GO" id="GO:0006355">
    <property type="term" value="P:regulation of DNA-templated transcription"/>
    <property type="evidence" value="ECO:0007669"/>
    <property type="project" value="InterPro"/>
</dbReference>
<sequence length="626" mass="69532">MIAAAPPPDEHERLALLRELDLLDTPAEPVFDRVVRLASRLLEVPMAAFSLIDAERQWFKSRVGIKAGDTPRADAFCAHTILQDEPLVVPDARHDPRFADNPLVAGAPAIRFYAGVPVRSSAGLALGALCAIDVVPRQLDAEQKAVLVDLAAIIMREVQYRERLAAARSRLQHSDAVLDASEARFRAVFEIASVGIALTTPDGRWISINRTLSELLGYTADELQGRGFADVTHEDDRAEDAALMGRLARGEIDALRRQKRYLRRDGSPVWVEVDVKRKRDPAGRPEYDVSVIKDIHAQKLAEEELARLHADLERRVEARTRELGEREEELRSVIDNANDAYISLDRNGRVTAWNRQAEQTFGWSAKEALGRPLEALIIPAELSGAHRDGMQLYLRTGTSRILDRRVELPALRRDGSRLTVEVRIRRHEVRGEPVFSAFLHDVTLRRQRDAQREYETRHDLLTGLQNRRALMEALPLAQARADRGQGRLGLLFIDLDGFKAVNDQLGHDGGDALLRAIAERLRQAVRRTDSVFRLAGDEFTVLLADLAGGLVDAHRVGRKLVEAVSLPVQLCGATVRVGASIGIAVQAPGRAPTPEELIKEADHWMYEAKKSGRGCVLPLPPAPQQV</sequence>
<gene>
    <name evidence="4" type="ORF">LO55_4560</name>
</gene>
<dbReference type="RefSeq" id="WP_071363193.1">
    <property type="nucleotide sequence ID" value="NZ_JRYB01000001.1"/>
</dbReference>
<dbReference type="InterPro" id="IPR003018">
    <property type="entry name" value="GAF"/>
</dbReference>
<feature type="domain" description="PAC" evidence="2">
    <location>
        <begin position="255"/>
        <end position="307"/>
    </location>
</feature>
<dbReference type="SUPFAM" id="SSF55073">
    <property type="entry name" value="Nucleotide cyclase"/>
    <property type="match status" value="1"/>
</dbReference>
<feature type="domain" description="GGDEF" evidence="3">
    <location>
        <begin position="486"/>
        <end position="621"/>
    </location>
</feature>
<dbReference type="InterPro" id="IPR029787">
    <property type="entry name" value="Nucleotide_cyclase"/>
</dbReference>
<evidence type="ECO:0000313" key="5">
    <source>
        <dbReference type="Proteomes" id="UP000180246"/>
    </source>
</evidence>
<organism evidence="4 5">
    <name type="scientific">Massilia timonae</name>
    <dbReference type="NCBI Taxonomy" id="47229"/>
    <lineage>
        <taxon>Bacteria</taxon>
        <taxon>Pseudomonadati</taxon>
        <taxon>Pseudomonadota</taxon>
        <taxon>Betaproteobacteria</taxon>
        <taxon>Burkholderiales</taxon>
        <taxon>Oxalobacteraceae</taxon>
        <taxon>Telluria group</taxon>
        <taxon>Massilia</taxon>
    </lineage>
</organism>
<dbReference type="Gene3D" id="3.30.70.270">
    <property type="match status" value="1"/>
</dbReference>
<dbReference type="PROSITE" id="PS50113">
    <property type="entry name" value="PAC"/>
    <property type="match status" value="1"/>
</dbReference>
<evidence type="ECO:0000313" key="4">
    <source>
        <dbReference type="EMBL" id="OIJ40811.1"/>
    </source>
</evidence>
<feature type="domain" description="PAS" evidence="1">
    <location>
        <begin position="326"/>
        <end position="397"/>
    </location>
</feature>
<dbReference type="SMART" id="SM00065">
    <property type="entry name" value="GAF"/>
    <property type="match status" value="1"/>
</dbReference>
<dbReference type="InterPro" id="IPR000160">
    <property type="entry name" value="GGDEF_dom"/>
</dbReference>
<dbReference type="PROSITE" id="PS50112">
    <property type="entry name" value="PAS"/>
    <property type="match status" value="2"/>
</dbReference>
<dbReference type="InterPro" id="IPR052155">
    <property type="entry name" value="Biofilm_reg_signaling"/>
</dbReference>
<dbReference type="Proteomes" id="UP000180246">
    <property type="component" value="Unassembled WGS sequence"/>
</dbReference>
<dbReference type="InterPro" id="IPR001610">
    <property type="entry name" value="PAC"/>
</dbReference>
<dbReference type="AlphaFoldDB" id="A0A1S2N6X4"/>
<name>A0A1S2N6X4_9BURK</name>
<dbReference type="InterPro" id="IPR043128">
    <property type="entry name" value="Rev_trsase/Diguanyl_cyclase"/>
</dbReference>
<dbReference type="SMART" id="SM00267">
    <property type="entry name" value="GGDEF"/>
    <property type="match status" value="1"/>
</dbReference>
<dbReference type="InterPro" id="IPR000014">
    <property type="entry name" value="PAS"/>
</dbReference>
<dbReference type="InterPro" id="IPR035965">
    <property type="entry name" value="PAS-like_dom_sf"/>
</dbReference>
<dbReference type="NCBIfam" id="TIGR00229">
    <property type="entry name" value="sensory_box"/>
    <property type="match status" value="2"/>
</dbReference>
<dbReference type="EMBL" id="JRYB01000001">
    <property type="protein sequence ID" value="OIJ40811.1"/>
    <property type="molecule type" value="Genomic_DNA"/>
</dbReference>
<dbReference type="Gene3D" id="3.30.450.40">
    <property type="match status" value="1"/>
</dbReference>
<dbReference type="Pfam" id="PF00990">
    <property type="entry name" value="GGDEF"/>
    <property type="match status" value="1"/>
</dbReference>
<dbReference type="CDD" id="cd00130">
    <property type="entry name" value="PAS"/>
    <property type="match status" value="2"/>
</dbReference>
<proteinExistence type="predicted"/>
<dbReference type="SUPFAM" id="SSF55785">
    <property type="entry name" value="PYP-like sensor domain (PAS domain)"/>
    <property type="match status" value="2"/>
</dbReference>
<protein>
    <submittedName>
        <fullName evidence="4">Diguanylate cyclase domain protein</fullName>
    </submittedName>
</protein>
<dbReference type="PROSITE" id="PS50887">
    <property type="entry name" value="GGDEF"/>
    <property type="match status" value="1"/>
</dbReference>
<dbReference type="PANTHER" id="PTHR44757:SF2">
    <property type="entry name" value="BIOFILM ARCHITECTURE MAINTENANCE PROTEIN MBAA"/>
    <property type="match status" value="1"/>
</dbReference>
<dbReference type="SMART" id="SM00086">
    <property type="entry name" value="PAC"/>
    <property type="match status" value="2"/>
</dbReference>
<evidence type="ECO:0000259" key="2">
    <source>
        <dbReference type="PROSITE" id="PS50113"/>
    </source>
</evidence>
<dbReference type="Pfam" id="PF00989">
    <property type="entry name" value="PAS"/>
    <property type="match status" value="2"/>
</dbReference>
<dbReference type="InterPro" id="IPR000700">
    <property type="entry name" value="PAS-assoc_C"/>
</dbReference>
<comment type="caution">
    <text evidence="4">The sequence shown here is derived from an EMBL/GenBank/DDBJ whole genome shotgun (WGS) entry which is preliminary data.</text>
</comment>